<dbReference type="Pfam" id="PF13581">
    <property type="entry name" value="HATPase_c_2"/>
    <property type="match status" value="1"/>
</dbReference>
<keyword evidence="3" id="KW-0418">Kinase</keyword>
<dbReference type="GO" id="GO:0016301">
    <property type="term" value="F:kinase activity"/>
    <property type="evidence" value="ECO:0007669"/>
    <property type="project" value="UniProtKB-KW"/>
</dbReference>
<sequence>MDTAAETATPPRRDGAWHEAVPYSSAGQLVERLAPQVAAAVSAGDPVLAVLDEATGVRLRDALGTDSSGVDFQDPLEVHRMPAFTVALQWARTSRLITAPGGRALVVGQQLDAIDRGPHHWARLDIGVNVATAGLPVTVLCPFEDDIAHLDTVQATHPLLGTATGSEPSRFYREPEESVLDYPPPPPPDLGTPAAELTFVPDDLVDLRHLVVRVAGSAGLDPDRVADLVLAVNELASNSVEHGPGWGRLRLWTGAESGADVVAEVADTSRMTVPFPGMRMPPPAGARGRGLWLAAELSDALEVWSEPSNTVIRVQMSI</sequence>
<dbReference type="InterPro" id="IPR036890">
    <property type="entry name" value="HATPase_C_sf"/>
</dbReference>
<protein>
    <submittedName>
        <fullName evidence="3">Sensor histidine kinase</fullName>
    </submittedName>
</protein>
<keyword evidence="1" id="KW-0723">Serine/threonine-protein kinase</keyword>
<reference evidence="3 4" key="1">
    <citation type="submission" date="2020-04" db="EMBL/GenBank/DDBJ databases">
        <authorList>
            <person name="Klaysubun C."/>
            <person name="Duangmal K."/>
            <person name="Lipun K."/>
        </authorList>
    </citation>
    <scope>NUCLEOTIDE SEQUENCE [LARGE SCALE GENOMIC DNA]</scope>
    <source>
        <strain evidence="3 4">JCM 11839</strain>
    </source>
</reference>
<organism evidence="3 4">
    <name type="scientific">Pseudonocardia xinjiangensis</name>
    <dbReference type="NCBI Taxonomy" id="75289"/>
    <lineage>
        <taxon>Bacteria</taxon>
        <taxon>Bacillati</taxon>
        <taxon>Actinomycetota</taxon>
        <taxon>Actinomycetes</taxon>
        <taxon>Pseudonocardiales</taxon>
        <taxon>Pseudonocardiaceae</taxon>
        <taxon>Pseudonocardia</taxon>
    </lineage>
</organism>
<dbReference type="RefSeq" id="WP_169400338.1">
    <property type="nucleotide sequence ID" value="NZ_BAAAJH010000006.1"/>
</dbReference>
<proteinExistence type="predicted"/>
<accession>A0ABX1RPM2</accession>
<dbReference type="InterPro" id="IPR003594">
    <property type="entry name" value="HATPase_dom"/>
</dbReference>
<dbReference type="Gene3D" id="3.30.565.10">
    <property type="entry name" value="Histidine kinase-like ATPase, C-terminal domain"/>
    <property type="match status" value="1"/>
</dbReference>
<dbReference type="PANTHER" id="PTHR35526:SF3">
    <property type="entry name" value="ANTI-SIGMA-F FACTOR RSBW"/>
    <property type="match status" value="1"/>
</dbReference>
<evidence type="ECO:0000259" key="2">
    <source>
        <dbReference type="Pfam" id="PF13581"/>
    </source>
</evidence>
<feature type="domain" description="Histidine kinase/HSP90-like ATPase" evidence="2">
    <location>
        <begin position="201"/>
        <end position="315"/>
    </location>
</feature>
<evidence type="ECO:0000256" key="1">
    <source>
        <dbReference type="ARBA" id="ARBA00022527"/>
    </source>
</evidence>
<dbReference type="SUPFAM" id="SSF55874">
    <property type="entry name" value="ATPase domain of HSP90 chaperone/DNA topoisomerase II/histidine kinase"/>
    <property type="match status" value="1"/>
</dbReference>
<dbReference type="CDD" id="cd16936">
    <property type="entry name" value="HATPase_RsbW-like"/>
    <property type="match status" value="1"/>
</dbReference>
<comment type="caution">
    <text evidence="3">The sequence shown here is derived from an EMBL/GenBank/DDBJ whole genome shotgun (WGS) entry which is preliminary data.</text>
</comment>
<keyword evidence="4" id="KW-1185">Reference proteome</keyword>
<evidence type="ECO:0000313" key="4">
    <source>
        <dbReference type="Proteomes" id="UP001296706"/>
    </source>
</evidence>
<dbReference type="EMBL" id="JAAXKY010000222">
    <property type="protein sequence ID" value="NMH82332.1"/>
    <property type="molecule type" value="Genomic_DNA"/>
</dbReference>
<dbReference type="PANTHER" id="PTHR35526">
    <property type="entry name" value="ANTI-SIGMA-F FACTOR RSBW-RELATED"/>
    <property type="match status" value="1"/>
</dbReference>
<gene>
    <name evidence="3" type="ORF">HF577_35250</name>
</gene>
<name>A0ABX1RPM2_9PSEU</name>
<keyword evidence="3" id="KW-0808">Transferase</keyword>
<evidence type="ECO:0000313" key="3">
    <source>
        <dbReference type="EMBL" id="NMH82332.1"/>
    </source>
</evidence>
<dbReference type="Proteomes" id="UP001296706">
    <property type="component" value="Unassembled WGS sequence"/>
</dbReference>
<dbReference type="InterPro" id="IPR050267">
    <property type="entry name" value="Anti-sigma-factor_SerPK"/>
</dbReference>